<reference evidence="2 3" key="1">
    <citation type="submission" date="2016-08" db="EMBL/GenBank/DDBJ databases">
        <title>Novel Firmicute Genomes.</title>
        <authorList>
            <person name="Poppleton D.I."/>
            <person name="Gribaldo S."/>
        </authorList>
    </citation>
    <scope>NUCLEOTIDE SEQUENCE [LARGE SCALE GENOMIC DNA]</scope>
    <source>
        <strain evidence="2 3">RAOx-1</strain>
    </source>
</reference>
<protein>
    <recommendedName>
        <fullName evidence="4">Pro-sigmaK processing inhibitor BofA</fullName>
    </recommendedName>
</protein>
<accession>A0A419SGA6</accession>
<comment type="caution">
    <text evidence="2">The sequence shown here is derived from an EMBL/GenBank/DDBJ whole genome shotgun (WGS) entry which is preliminary data.</text>
</comment>
<organism evidence="2 3">
    <name type="scientific">Ammoniphilus oxalaticus</name>
    <dbReference type="NCBI Taxonomy" id="66863"/>
    <lineage>
        <taxon>Bacteria</taxon>
        <taxon>Bacillati</taxon>
        <taxon>Bacillota</taxon>
        <taxon>Bacilli</taxon>
        <taxon>Bacillales</taxon>
        <taxon>Paenibacillaceae</taxon>
        <taxon>Aneurinibacillus group</taxon>
        <taxon>Ammoniphilus</taxon>
    </lineage>
</organism>
<dbReference type="NCBIfam" id="TIGR02862">
    <property type="entry name" value="spore_BofA"/>
    <property type="match status" value="1"/>
</dbReference>
<dbReference type="AlphaFoldDB" id="A0A419SGA6"/>
<keyword evidence="1" id="KW-1133">Transmembrane helix</keyword>
<sequence length="90" mass="9638">MTTVLWGIIAIGLLFFVIVLSQMTWLKPIRWVAYGLFKLALGGVLLFLFNSVGAHYDFTIPINPITAAASGLLGLPGLIGLVVVKALVIV</sequence>
<gene>
    <name evidence="2" type="ORF">BEP19_11285</name>
</gene>
<feature type="transmembrane region" description="Helical" evidence="1">
    <location>
        <begin position="65"/>
        <end position="88"/>
    </location>
</feature>
<dbReference type="OrthoDB" id="2692225at2"/>
<evidence type="ECO:0000313" key="3">
    <source>
        <dbReference type="Proteomes" id="UP000284219"/>
    </source>
</evidence>
<dbReference type="EMBL" id="MCHY01000009">
    <property type="protein sequence ID" value="RKD22821.1"/>
    <property type="molecule type" value="Genomic_DNA"/>
</dbReference>
<keyword evidence="3" id="KW-1185">Reference proteome</keyword>
<keyword evidence="1" id="KW-0472">Membrane</keyword>
<feature type="transmembrane region" description="Helical" evidence="1">
    <location>
        <begin position="6"/>
        <end position="26"/>
    </location>
</feature>
<feature type="transmembrane region" description="Helical" evidence="1">
    <location>
        <begin position="33"/>
        <end position="53"/>
    </location>
</feature>
<evidence type="ECO:0000313" key="2">
    <source>
        <dbReference type="EMBL" id="RKD22821.1"/>
    </source>
</evidence>
<dbReference type="Proteomes" id="UP000284219">
    <property type="component" value="Unassembled WGS sequence"/>
</dbReference>
<dbReference type="Pfam" id="PF07441">
    <property type="entry name" value="BofA"/>
    <property type="match status" value="1"/>
</dbReference>
<dbReference type="RefSeq" id="WP_120190308.1">
    <property type="nucleotide sequence ID" value="NZ_MCHY01000009.1"/>
</dbReference>
<dbReference type="InterPro" id="IPR010001">
    <property type="entry name" value="BofA"/>
</dbReference>
<keyword evidence="1" id="KW-0812">Transmembrane</keyword>
<evidence type="ECO:0000256" key="1">
    <source>
        <dbReference type="SAM" id="Phobius"/>
    </source>
</evidence>
<name>A0A419SGA6_9BACL</name>
<proteinExistence type="predicted"/>
<evidence type="ECO:0008006" key="4">
    <source>
        <dbReference type="Google" id="ProtNLM"/>
    </source>
</evidence>